<protein>
    <submittedName>
        <fullName evidence="2">17677_t:CDS:1</fullName>
    </submittedName>
</protein>
<dbReference type="AlphaFoldDB" id="A0A9N9NYA0"/>
<dbReference type="EMBL" id="CAJVPY010019553">
    <property type="protein sequence ID" value="CAG8771992.1"/>
    <property type="molecule type" value="Genomic_DNA"/>
</dbReference>
<feature type="non-terminal residue" evidence="2">
    <location>
        <position position="48"/>
    </location>
</feature>
<accession>A0A9N9NYA0</accession>
<dbReference type="OrthoDB" id="2392654at2759"/>
<comment type="caution">
    <text evidence="2">The sequence shown here is derived from an EMBL/GenBank/DDBJ whole genome shotgun (WGS) entry which is preliminary data.</text>
</comment>
<gene>
    <name evidence="2" type="ORF">DERYTH_LOCUS18780</name>
</gene>
<sequence length="48" mass="5094">MNPTFISSTTVGTTEQPDPVNQCSIMHSIKGSTLGTTEQPDPVNQCSI</sequence>
<reference evidence="2" key="1">
    <citation type="submission" date="2021-06" db="EMBL/GenBank/DDBJ databases">
        <authorList>
            <person name="Kallberg Y."/>
            <person name="Tangrot J."/>
            <person name="Rosling A."/>
        </authorList>
    </citation>
    <scope>NUCLEOTIDE SEQUENCE</scope>
    <source>
        <strain evidence="2">MA453B</strain>
    </source>
</reference>
<organism evidence="2 3">
    <name type="scientific">Dentiscutata erythropus</name>
    <dbReference type="NCBI Taxonomy" id="1348616"/>
    <lineage>
        <taxon>Eukaryota</taxon>
        <taxon>Fungi</taxon>
        <taxon>Fungi incertae sedis</taxon>
        <taxon>Mucoromycota</taxon>
        <taxon>Glomeromycotina</taxon>
        <taxon>Glomeromycetes</taxon>
        <taxon>Diversisporales</taxon>
        <taxon>Gigasporaceae</taxon>
        <taxon>Dentiscutata</taxon>
    </lineage>
</organism>
<keyword evidence="3" id="KW-1185">Reference proteome</keyword>
<evidence type="ECO:0000313" key="3">
    <source>
        <dbReference type="Proteomes" id="UP000789405"/>
    </source>
</evidence>
<name>A0A9N9NYA0_9GLOM</name>
<dbReference type="Proteomes" id="UP000789405">
    <property type="component" value="Unassembled WGS sequence"/>
</dbReference>
<evidence type="ECO:0000313" key="2">
    <source>
        <dbReference type="EMBL" id="CAG8771992.1"/>
    </source>
</evidence>
<proteinExistence type="predicted"/>
<feature type="region of interest" description="Disordered" evidence="1">
    <location>
        <begin position="1"/>
        <end position="20"/>
    </location>
</feature>
<evidence type="ECO:0000256" key="1">
    <source>
        <dbReference type="SAM" id="MobiDB-lite"/>
    </source>
</evidence>